<reference evidence="2" key="1">
    <citation type="submission" date="2025-08" db="UniProtKB">
        <authorList>
            <consortium name="Ensembl"/>
        </authorList>
    </citation>
    <scope>IDENTIFICATION</scope>
</reference>
<keyword evidence="1" id="KW-0732">Signal</keyword>
<feature type="signal peptide" evidence="1">
    <location>
        <begin position="1"/>
        <end position="22"/>
    </location>
</feature>
<dbReference type="AlphaFoldDB" id="A0A8C9U9X2"/>
<keyword evidence="3" id="KW-1185">Reference proteome</keyword>
<reference evidence="2" key="2">
    <citation type="submission" date="2025-09" db="UniProtKB">
        <authorList>
            <consortium name="Ensembl"/>
        </authorList>
    </citation>
    <scope>IDENTIFICATION</scope>
</reference>
<proteinExistence type="predicted"/>
<name>A0A8C9U9X2_SERCA</name>
<accession>A0A8C9U9X2</accession>
<protein>
    <submittedName>
        <fullName evidence="2">Uncharacterized protein</fullName>
    </submittedName>
</protein>
<sequence length="121" mass="12654">MCQAAPFLAELISLTCSAFCGAKTPPGRAVLPQGTAGSMAAEFSHPHLPKENRNSEGSSFSMGGKAAGVERLGKFKGECGSAAVSHTLAPSHIPSFVQLPDCSSDTSWCWIDLAAEQRDDE</sequence>
<evidence type="ECO:0000256" key="1">
    <source>
        <dbReference type="SAM" id="SignalP"/>
    </source>
</evidence>
<evidence type="ECO:0000313" key="3">
    <source>
        <dbReference type="Proteomes" id="UP000694409"/>
    </source>
</evidence>
<dbReference type="Proteomes" id="UP000694409">
    <property type="component" value="Unassembled WGS sequence"/>
</dbReference>
<organism evidence="2 3">
    <name type="scientific">Serinus canaria</name>
    <name type="common">Island canary</name>
    <name type="synonym">Fringilla canaria</name>
    <dbReference type="NCBI Taxonomy" id="9135"/>
    <lineage>
        <taxon>Eukaryota</taxon>
        <taxon>Metazoa</taxon>
        <taxon>Chordata</taxon>
        <taxon>Craniata</taxon>
        <taxon>Vertebrata</taxon>
        <taxon>Euteleostomi</taxon>
        <taxon>Archelosauria</taxon>
        <taxon>Archosauria</taxon>
        <taxon>Dinosauria</taxon>
        <taxon>Saurischia</taxon>
        <taxon>Theropoda</taxon>
        <taxon>Coelurosauria</taxon>
        <taxon>Aves</taxon>
        <taxon>Neognathae</taxon>
        <taxon>Neoaves</taxon>
        <taxon>Telluraves</taxon>
        <taxon>Australaves</taxon>
        <taxon>Passeriformes</taxon>
        <taxon>Passeroidea</taxon>
        <taxon>Fringillidae</taxon>
        <taxon>Carduelinae</taxon>
        <taxon>Serinus</taxon>
    </lineage>
</organism>
<evidence type="ECO:0000313" key="2">
    <source>
        <dbReference type="Ensembl" id="ENSSCAP00000008308.1"/>
    </source>
</evidence>
<dbReference type="Ensembl" id="ENSSCAT00000009371.1">
    <property type="protein sequence ID" value="ENSSCAP00000008308.1"/>
    <property type="gene ID" value="ENSSCAG00000006342.1"/>
</dbReference>
<feature type="chain" id="PRO_5034994710" evidence="1">
    <location>
        <begin position="23"/>
        <end position="121"/>
    </location>
</feature>